<reference evidence="13" key="1">
    <citation type="submission" date="2021-04" db="EMBL/GenBank/DDBJ databases">
        <title>Draft genome sequence data of methanotrophic Methylovulum sp. strain S1L and Methylomonas sp. strain S2AM isolated from boreal lake water columns.</title>
        <authorList>
            <person name="Rissanen A.J."/>
            <person name="Mangayil R."/>
            <person name="Svenning M.M."/>
            <person name="Khanongnuch R."/>
        </authorList>
    </citation>
    <scope>NUCLEOTIDE SEQUENCE</scope>
    <source>
        <strain evidence="13">S2AM</strain>
    </source>
</reference>
<evidence type="ECO:0000256" key="3">
    <source>
        <dbReference type="ARBA" id="ARBA00010323"/>
    </source>
</evidence>
<evidence type="ECO:0000256" key="1">
    <source>
        <dbReference type="ARBA" id="ARBA00004651"/>
    </source>
</evidence>
<feature type="transmembrane region" description="Helical" evidence="12">
    <location>
        <begin position="6"/>
        <end position="21"/>
    </location>
</feature>
<keyword evidence="11" id="KW-0997">Cell inner membrane</keyword>
<dbReference type="GO" id="GO:0016746">
    <property type="term" value="F:acyltransferase activity"/>
    <property type="evidence" value="ECO:0007669"/>
    <property type="project" value="UniProtKB-KW"/>
</dbReference>
<dbReference type="PIRSF" id="PIRSF016636">
    <property type="entry name" value="AlgI_DltB"/>
    <property type="match status" value="1"/>
</dbReference>
<evidence type="ECO:0000256" key="5">
    <source>
        <dbReference type="ARBA" id="ARBA00022679"/>
    </source>
</evidence>
<organism evidence="13 14">
    <name type="scientific">Methylomonas paludis</name>
    <dbReference type="NCBI Taxonomy" id="1173101"/>
    <lineage>
        <taxon>Bacteria</taxon>
        <taxon>Pseudomonadati</taxon>
        <taxon>Pseudomonadota</taxon>
        <taxon>Gammaproteobacteria</taxon>
        <taxon>Methylococcales</taxon>
        <taxon>Methylococcaceae</taxon>
        <taxon>Methylomonas</taxon>
    </lineage>
</organism>
<evidence type="ECO:0000256" key="6">
    <source>
        <dbReference type="ARBA" id="ARBA00022692"/>
    </source>
</evidence>
<keyword evidence="14" id="KW-1185">Reference proteome</keyword>
<evidence type="ECO:0000313" key="14">
    <source>
        <dbReference type="Proteomes" id="UP000676649"/>
    </source>
</evidence>
<comment type="subcellular location">
    <subcellularLocation>
        <location evidence="11">Cell inner membrane</location>
    </subcellularLocation>
    <subcellularLocation>
        <location evidence="1">Cell membrane</location>
        <topology evidence="1">Multi-pass membrane protein</topology>
    </subcellularLocation>
</comment>
<evidence type="ECO:0000256" key="4">
    <source>
        <dbReference type="ARBA" id="ARBA00022475"/>
    </source>
</evidence>
<evidence type="ECO:0000256" key="10">
    <source>
        <dbReference type="ARBA" id="ARBA00023315"/>
    </source>
</evidence>
<evidence type="ECO:0000313" key="13">
    <source>
        <dbReference type="EMBL" id="QWF71231.1"/>
    </source>
</evidence>
<feature type="transmembrane region" description="Helical" evidence="12">
    <location>
        <begin position="151"/>
        <end position="170"/>
    </location>
</feature>
<protein>
    <recommendedName>
        <fullName evidence="11">Probable alginate O-acetylase</fullName>
        <ecNumber evidence="11">2.3.1.-</ecNumber>
    </recommendedName>
</protein>
<evidence type="ECO:0000256" key="2">
    <source>
        <dbReference type="ARBA" id="ARBA00005182"/>
    </source>
</evidence>
<dbReference type="InterPro" id="IPR024194">
    <property type="entry name" value="Ac/AlaTfrase_AlgI/DltB"/>
</dbReference>
<evidence type="ECO:0000256" key="7">
    <source>
        <dbReference type="ARBA" id="ARBA00022841"/>
    </source>
</evidence>
<gene>
    <name evidence="13" type="ORF">KEF85_01685</name>
</gene>
<comment type="pathway">
    <text evidence="2 11">Glycan biosynthesis; alginate biosynthesis.</text>
</comment>
<keyword evidence="6 11" id="KW-0812">Transmembrane</keyword>
<dbReference type="InterPro" id="IPR051085">
    <property type="entry name" value="MB_O-acyltransferase"/>
</dbReference>
<sequence>MIFNSLSFAIFLPIVLIFYYLSAKRYQNWILLIAGYIFYGVWDIRFLYLVSLSTVLDFCTGLMIANGRMTISQRLAPSCHLLGFALFFLVPDWRAVRFQGMSLGSIDWVRLLAPTSFGLKVLALSALGVAVANIAYPYVIKHMPEKTKRLFFLRCSLIGQLGMLGVFKYYNFFVAEAEACAKSVGFDVPSMHLDIILPIGISFYTFQTLSYVCDVYWGKMQPVSRLRDFALFAAYFPPLVAGPIERASHLIPRILGDRRISFESICQGAYLILLGLVKKMAIADGLAGSVSSIYNTTGDVGWLDIVTATVAFAIQIYCDFSGYSDIACGVSLWFGIELLKNFDQPYFSLNPSEFWRRWHISLSTWLRDYLYIPLGGNRGSEIMTYRNLMLTMVLGGLWHGAAWNFLLWGGYQGAMLIIHRLYVGSKPKEFAGSLLLRLPRMVFFFVFICYGWLLFRAASFDQINTFTQILIGDLSDMSLHMKIPPLSALLGIFILSSIEVYQFKTKNIHFYAGFPAFAHGGVYALLIFLFIMGLSNDSQQFIYFQF</sequence>
<accession>A0A975MPP9</accession>
<dbReference type="KEGG" id="mpad:KEF85_01685"/>
<keyword evidence="10 11" id="KW-0012">Acyltransferase</keyword>
<feature type="transmembrane region" description="Helical" evidence="12">
    <location>
        <begin position="405"/>
        <end position="422"/>
    </location>
</feature>
<keyword evidence="9 11" id="KW-0472">Membrane</keyword>
<dbReference type="Proteomes" id="UP000676649">
    <property type="component" value="Chromosome"/>
</dbReference>
<keyword evidence="8 12" id="KW-1133">Transmembrane helix</keyword>
<evidence type="ECO:0000256" key="8">
    <source>
        <dbReference type="ARBA" id="ARBA00022989"/>
    </source>
</evidence>
<feature type="transmembrane region" description="Helical" evidence="12">
    <location>
        <begin position="116"/>
        <end position="139"/>
    </location>
</feature>
<keyword evidence="7 11" id="KW-0016">Alginate biosynthesis</keyword>
<dbReference type="InterPro" id="IPR028362">
    <property type="entry name" value="AlgI"/>
</dbReference>
<dbReference type="AlphaFoldDB" id="A0A975MPP9"/>
<evidence type="ECO:0000256" key="12">
    <source>
        <dbReference type="SAM" id="Phobius"/>
    </source>
</evidence>
<feature type="transmembrane region" description="Helical" evidence="12">
    <location>
        <begin position="434"/>
        <end position="455"/>
    </location>
</feature>
<keyword evidence="5 11" id="KW-0808">Transferase</keyword>
<dbReference type="EMBL" id="CP073754">
    <property type="protein sequence ID" value="QWF71231.1"/>
    <property type="molecule type" value="Genomic_DNA"/>
</dbReference>
<feature type="transmembrane region" description="Helical" evidence="12">
    <location>
        <begin position="26"/>
        <end position="42"/>
    </location>
</feature>
<evidence type="ECO:0000256" key="9">
    <source>
        <dbReference type="ARBA" id="ARBA00023136"/>
    </source>
</evidence>
<feature type="transmembrane region" description="Helical" evidence="12">
    <location>
        <begin position="508"/>
        <end position="531"/>
    </location>
</feature>
<dbReference type="PANTHER" id="PTHR13285">
    <property type="entry name" value="ACYLTRANSFERASE"/>
    <property type="match status" value="1"/>
</dbReference>
<name>A0A975MPP9_9GAMM</name>
<evidence type="ECO:0000256" key="11">
    <source>
        <dbReference type="PIRNR" id="PIRNR016636"/>
    </source>
</evidence>
<dbReference type="Pfam" id="PF03062">
    <property type="entry name" value="MBOAT"/>
    <property type="match status" value="1"/>
</dbReference>
<proteinExistence type="inferred from homology"/>
<dbReference type="EC" id="2.3.1.-" evidence="11"/>
<dbReference type="PANTHER" id="PTHR13285:SF23">
    <property type="entry name" value="TEICHOIC ACID D-ALANYLTRANSFERASE"/>
    <property type="match status" value="1"/>
</dbReference>
<dbReference type="GO" id="GO:0005886">
    <property type="term" value="C:plasma membrane"/>
    <property type="evidence" value="ECO:0007669"/>
    <property type="project" value="UniProtKB-SubCell"/>
</dbReference>
<dbReference type="RefSeq" id="WP_215582968.1">
    <property type="nucleotide sequence ID" value="NZ_CP073754.1"/>
</dbReference>
<dbReference type="GO" id="GO:0042121">
    <property type="term" value="P:alginic acid biosynthetic process"/>
    <property type="evidence" value="ECO:0007669"/>
    <property type="project" value="UniProtKB-UniRule"/>
</dbReference>
<keyword evidence="4 11" id="KW-1003">Cell membrane</keyword>
<dbReference type="PIRSF" id="PIRSF500217">
    <property type="entry name" value="AlgI"/>
    <property type="match status" value="1"/>
</dbReference>
<dbReference type="InterPro" id="IPR004299">
    <property type="entry name" value="MBOAT_fam"/>
</dbReference>
<feature type="transmembrane region" description="Helical" evidence="12">
    <location>
        <begin position="195"/>
        <end position="217"/>
    </location>
</feature>
<comment type="similarity">
    <text evidence="3 11">Belongs to the membrane-bound acyltransferase family.</text>
</comment>